<evidence type="ECO:0000313" key="2">
    <source>
        <dbReference type="EMBL" id="CAL6093549.1"/>
    </source>
</evidence>
<sequence>MNFDQFVEAIKTLNNTATPAETKQQAANALMAFENLQENWLVCPQLLQSEDPHIQFFGYKYLFNILTIKPQLLAPEQIMGAQQLIAAKLAKEPEASFVTGKQIQLTLQMCFNDYIQLGQIFEFAISNMQISEQICCTMLQLLTQLFAQLSSEKIMYARLTHFRLSQMQQEVSQLNIAGLNQTLTQLISMNNFQITLSALKLLQELINFQPVVEPMLYLFGLAEFCDFSNPSLVGNTQNVRILTLIMNCIRSCLQQLCVQRVSLSKSTYSLFSKCMRQFLFCLQNQDTCYSYEFLHDFVLFVRVLQQQNVFVIFYSAQLNEVGKTLQNADILVTKTIFSVEEMIKFKLQKEGAIYEHFLSQLLFASKTLVQYLKFEELQTVIIELYADLIQQDRGNMKKIFAQLFSSEYNLIIDTLVDYIQKPQEILYYVNEFNQLEKQVLDDGSQIALYKAQINLIQLIIQTNKQYIQKFQLLMDQLLRNFEPKRLMQVTYVFEAFYMVNNNYSTQTIFMLLNLMNLSLNEAHQTLIMQSIFYVVQKSPDILKNASINLQIASQCFQAIQTIQDKDLLNTAVSCVTQCIKYASTQQAHEQYVQHIFPQIFQLCGSFLDLFQIKEIYGALTQTFKDQTSLEILLQPVQQQFYQTFENLNSVTQEQLFSSDIIGILNQICGIFTAICPNLNTQIIKLFISESIIEQLMVIFRFYRTHPSPDAVFLTKQLFSLIGQNGSSELLRELLKSEHESFNAQLQTNELKPQDVFFISLLNFCPDAQIAVQLYLDLVRYQLLQTSVNIEVNQQLYALLELLLKNSAQILMQVSNRVDFLSAFVSTSINFQFQPDLFNTFYIEHRDVIISLVFRRAGTEFIQFALKTVKDGEYKCKSMGVDLVQLSARLMSNDKISQIIGVDIGIIDGVVAGNQVAIEDLQTVL</sequence>
<dbReference type="EMBL" id="CAXDID020000459">
    <property type="protein sequence ID" value="CAL6093549.1"/>
    <property type="molecule type" value="Genomic_DNA"/>
</dbReference>
<gene>
    <name evidence="1" type="ORF">HINF_LOCUS57140</name>
    <name evidence="2" type="ORF">HINF_LOCUS67043</name>
</gene>
<dbReference type="AlphaFoldDB" id="A0AA86R2Z6"/>
<dbReference type="SUPFAM" id="SSF48371">
    <property type="entry name" value="ARM repeat"/>
    <property type="match status" value="1"/>
</dbReference>
<dbReference type="InterPro" id="IPR016024">
    <property type="entry name" value="ARM-type_fold"/>
</dbReference>
<dbReference type="InterPro" id="IPR011989">
    <property type="entry name" value="ARM-like"/>
</dbReference>
<reference evidence="1" key="1">
    <citation type="submission" date="2023-06" db="EMBL/GenBank/DDBJ databases">
        <authorList>
            <person name="Kurt Z."/>
        </authorList>
    </citation>
    <scope>NUCLEOTIDE SEQUENCE</scope>
</reference>
<proteinExistence type="predicted"/>
<protein>
    <submittedName>
        <fullName evidence="1">Uncharacterized protein</fullName>
    </submittedName>
</protein>
<evidence type="ECO:0000313" key="3">
    <source>
        <dbReference type="Proteomes" id="UP001642409"/>
    </source>
</evidence>
<dbReference type="Proteomes" id="UP001642409">
    <property type="component" value="Unassembled WGS sequence"/>
</dbReference>
<evidence type="ECO:0000313" key="1">
    <source>
        <dbReference type="EMBL" id="CAI9969495.1"/>
    </source>
</evidence>
<accession>A0AA86R2Z6</accession>
<organism evidence="1">
    <name type="scientific">Hexamita inflata</name>
    <dbReference type="NCBI Taxonomy" id="28002"/>
    <lineage>
        <taxon>Eukaryota</taxon>
        <taxon>Metamonada</taxon>
        <taxon>Diplomonadida</taxon>
        <taxon>Hexamitidae</taxon>
        <taxon>Hexamitinae</taxon>
        <taxon>Hexamita</taxon>
    </lineage>
</organism>
<dbReference type="EMBL" id="CATOUU010001060">
    <property type="protein sequence ID" value="CAI9969495.1"/>
    <property type="molecule type" value="Genomic_DNA"/>
</dbReference>
<dbReference type="Gene3D" id="1.25.10.10">
    <property type="entry name" value="Leucine-rich Repeat Variant"/>
    <property type="match status" value="1"/>
</dbReference>
<reference evidence="2 3" key="2">
    <citation type="submission" date="2024-07" db="EMBL/GenBank/DDBJ databases">
        <authorList>
            <person name="Akdeniz Z."/>
        </authorList>
    </citation>
    <scope>NUCLEOTIDE SEQUENCE [LARGE SCALE GENOMIC DNA]</scope>
</reference>
<keyword evidence="3" id="KW-1185">Reference proteome</keyword>
<name>A0AA86R2Z6_9EUKA</name>
<comment type="caution">
    <text evidence="1">The sequence shown here is derived from an EMBL/GenBank/DDBJ whole genome shotgun (WGS) entry which is preliminary data.</text>
</comment>